<dbReference type="InterPro" id="IPR039743">
    <property type="entry name" value="6GAL/EXGAL"/>
</dbReference>
<dbReference type="Proteomes" id="UP000785171">
    <property type="component" value="Unassembled WGS sequence"/>
</dbReference>
<evidence type="ECO:0000259" key="2">
    <source>
        <dbReference type="Pfam" id="PF14587"/>
    </source>
</evidence>
<dbReference type="EMBL" id="JPWU03000007">
    <property type="protein sequence ID" value="KAG2532888.1"/>
    <property type="molecule type" value="Genomic_DNA"/>
</dbReference>
<feature type="domain" description="Endo-beta-1,6-galactanase-like" evidence="2">
    <location>
        <begin position="833"/>
        <end position="963"/>
    </location>
</feature>
<accession>A0A8T0LZE0</accession>
<dbReference type="InterPro" id="IPR015943">
    <property type="entry name" value="WD40/YVTN_repeat-like_dom_sf"/>
</dbReference>
<dbReference type="Pfam" id="PF00400">
    <property type="entry name" value="WD40"/>
    <property type="match status" value="1"/>
</dbReference>
<dbReference type="Pfam" id="PF14587">
    <property type="entry name" value="Glyco_hydr_30_2"/>
    <property type="match status" value="2"/>
</dbReference>
<dbReference type="Gene3D" id="2.60.40.1180">
    <property type="entry name" value="Golgi alpha-mannosidase II"/>
    <property type="match status" value="1"/>
</dbReference>
<dbReference type="InterPro" id="IPR036322">
    <property type="entry name" value="WD40_repeat_dom_sf"/>
</dbReference>
<dbReference type="AlphaFoldDB" id="A0A8T0LZE0"/>
<dbReference type="InterPro" id="IPR017853">
    <property type="entry name" value="GH"/>
</dbReference>
<evidence type="ECO:0000313" key="3">
    <source>
        <dbReference type="EMBL" id="KAG2523606.1"/>
    </source>
</evidence>
<proteinExistence type="predicted"/>
<dbReference type="InterPro" id="IPR039514">
    <property type="entry name" value="6GAL-like"/>
</dbReference>
<dbReference type="EMBL" id="JPWV03000134">
    <property type="protein sequence ID" value="KAG2523606.1"/>
    <property type="molecule type" value="Genomic_DNA"/>
</dbReference>
<name>A0A8T0LZE0_9STRA</name>
<dbReference type="PANTHER" id="PTHR42767">
    <property type="entry name" value="ENDO-BETA-1,6-GALACTANASE"/>
    <property type="match status" value="1"/>
</dbReference>
<feature type="domain" description="Endo-beta-1,6-galactanase-like" evidence="2">
    <location>
        <begin position="298"/>
        <end position="514"/>
    </location>
</feature>
<dbReference type="Gene3D" id="3.20.20.80">
    <property type="entry name" value="Glycosidases"/>
    <property type="match status" value="2"/>
</dbReference>
<organism evidence="3 5">
    <name type="scientific">Phytophthora kernoviae</name>
    <dbReference type="NCBI Taxonomy" id="325452"/>
    <lineage>
        <taxon>Eukaryota</taxon>
        <taxon>Sar</taxon>
        <taxon>Stramenopiles</taxon>
        <taxon>Oomycota</taxon>
        <taxon>Peronosporomycetes</taxon>
        <taxon>Peronosporales</taxon>
        <taxon>Peronosporaceae</taxon>
        <taxon>Phytophthora</taxon>
    </lineage>
</organism>
<dbReference type="PROSITE" id="PS50294">
    <property type="entry name" value="WD_REPEATS_REGION"/>
    <property type="match status" value="1"/>
</dbReference>
<feature type="repeat" description="WD" evidence="1">
    <location>
        <begin position="118"/>
        <end position="159"/>
    </location>
</feature>
<reference evidence="3" key="2">
    <citation type="submission" date="2020-06" db="EMBL/GenBank/DDBJ databases">
        <authorList>
            <person name="Studholme D.J."/>
        </authorList>
    </citation>
    <scope>NUCLEOTIDE SEQUENCE</scope>
    <source>
        <strain evidence="3">NZFS 2646</strain>
        <strain evidence="4">NZFS 3630</strain>
    </source>
</reference>
<dbReference type="InterPro" id="IPR013780">
    <property type="entry name" value="Glyco_hydro_b"/>
</dbReference>
<dbReference type="Gene3D" id="2.130.10.10">
    <property type="entry name" value="YVTN repeat-like/Quinoprotein amine dehydrogenase"/>
    <property type="match status" value="1"/>
</dbReference>
<dbReference type="PROSITE" id="PS50082">
    <property type="entry name" value="WD_REPEATS_2"/>
    <property type="match status" value="1"/>
</dbReference>
<dbReference type="FunFam" id="2.130.10.10:FF:002022">
    <property type="entry name" value="Uncharacterized protein"/>
    <property type="match status" value="1"/>
</dbReference>
<dbReference type="SMART" id="SM00320">
    <property type="entry name" value="WD40"/>
    <property type="match status" value="2"/>
</dbReference>
<dbReference type="SUPFAM" id="SSF51445">
    <property type="entry name" value="(Trans)glycosidases"/>
    <property type="match status" value="2"/>
</dbReference>
<sequence length="1196" mass="130324">MEGAPSSGAELTDAVLRSYSVARNFAPQEDEDPNATITSLDFHRNGERCVTSRNDGVLSLINCLSGTVAKTIFTKRYGVGLVRFTHHPDCVIFSSANSANDHRIRYHSFFDNKFLRYYTGHTDKVTSLMMHPTADEFISSGMDGTIRLWDLRNSDTSAIIRVDHLPVAHICAAYDQEGVVFGVYTDDHLIRMYDARNYQEGPFAKFSLYDQSIMSAVDPYLAQLQAPSLNVKKMHALDLKFSPDGNQLLVTTNRGVFLHLDAFEGKLLHLFKEHGAITADYTVTTAAGTTLLGAWEGWGTSLCWWANVFGDREDIADALFTLNDAVTLDGATSPIPALGMTIVRYNVGGSSNNVVDDSGTEVAMSASDKMPAFKFMESFWLDWMSKDPTSTSWDWSVDAKQRAMLDLATKRDVDVLEAFSNSPPWWMTNNHATAGGDNGDKDNLQDWNHDEFVLYLSAVVSKAKTSWGINFTYVEPFNEPMSTWWTFPGGQEGCHFEVDTQNDVLVQLRTQLDTLGLQDVAISASDENSPSLALATLTSMSTNTDVMNAIGKVNTHGYDGLSPYRGEDREPLKALVAQSSKKLWDSEYGESDATGLSLAESIGLDINQMGVSAFVYWQALDSGAWGLIQSNPGDSWIGTPNPKYYVMAQYSRHIRPGMAILSTDDVKTVMAYDAAAKLLVLVTVNTGDAQTITFDLASFTRVAGPITAWTTETSGSGALHTSSTIDLSDSATTLLDSWEGWGTSLAWWANAFGNRADIADSLFTLKESVTVEGVAPAVPALGMNIVRYNVGGSGNNVIDDGGTEVAMSVSKNMPATSPKYIDTFWLNWASNDSTSTSWNWKADANQRAMLDLATKRDVDIVEAFSNAPPWWMTNNHATAGGADGKKDNLQSWNHGQFALYLATVVSQAKTSWGIDIKYVEPFNEPMSMWWTFPGGQEGCHFEVNSQKDVLLKLRAKLDALGLKDVVVATSDENTPPLALSTLTTMSKDANVMASFGKVNTHGYAGLSPYRGPDRGPLKDLVKKSGKTLWDSEYGEKDATGLSMAESIALDINEMGVSAFVYWQALDGGGWGLLQSVIGDKAISAPNLKYYVMAQYSRHIRPGMAILSSDDAKSVMAYDATAKLLVLVTVNTGVAQKVTFDLASFKAVKGPISAWTTEANSTDGALYKSSTIKASGTSFDAAFPASSVMTFEIQGVE</sequence>
<keyword evidence="1" id="KW-0853">WD repeat</keyword>
<protein>
    <recommendedName>
        <fullName evidence="2">Endo-beta-1,6-galactanase-like domain-containing protein</fullName>
    </recommendedName>
</protein>
<dbReference type="PANTHER" id="PTHR42767:SF1">
    <property type="entry name" value="ENDO-BETA-1,6-GALACTANASE-LIKE DOMAIN-CONTAINING PROTEIN"/>
    <property type="match status" value="1"/>
</dbReference>
<evidence type="ECO:0000256" key="1">
    <source>
        <dbReference type="PROSITE-ProRule" id="PRU00221"/>
    </source>
</evidence>
<dbReference type="Proteomes" id="UP000792063">
    <property type="component" value="Unassembled WGS sequence"/>
</dbReference>
<comment type="caution">
    <text evidence="3">The sequence shown here is derived from an EMBL/GenBank/DDBJ whole genome shotgun (WGS) entry which is preliminary data.</text>
</comment>
<dbReference type="InterPro" id="IPR001680">
    <property type="entry name" value="WD40_rpt"/>
</dbReference>
<dbReference type="GO" id="GO:0004553">
    <property type="term" value="F:hydrolase activity, hydrolyzing O-glycosyl compounds"/>
    <property type="evidence" value="ECO:0007669"/>
    <property type="project" value="InterPro"/>
</dbReference>
<dbReference type="SUPFAM" id="SSF50978">
    <property type="entry name" value="WD40 repeat-like"/>
    <property type="match status" value="1"/>
</dbReference>
<gene>
    <name evidence="3" type="ORF">JM16_005311</name>
    <name evidence="4" type="ORF">JM18_000932</name>
</gene>
<evidence type="ECO:0000313" key="5">
    <source>
        <dbReference type="Proteomes" id="UP000785171"/>
    </source>
</evidence>
<evidence type="ECO:0000313" key="4">
    <source>
        <dbReference type="EMBL" id="KAG2532888.1"/>
    </source>
</evidence>
<reference evidence="3" key="1">
    <citation type="journal article" date="2015" name="Genom Data">
        <title>Genome sequences of six Phytophthora species associated with forests in New Zealand.</title>
        <authorList>
            <person name="Studholme D.J."/>
            <person name="McDougal R.L."/>
            <person name="Sambles C."/>
            <person name="Hansen E."/>
            <person name="Hardy G."/>
            <person name="Grant M."/>
            <person name="Ganley R.J."/>
            <person name="Williams N.M."/>
        </authorList>
    </citation>
    <scope>NUCLEOTIDE SEQUENCE</scope>
    <source>
        <strain evidence="3">NZFS 2646</strain>
        <strain evidence="4">NZFS 3630</strain>
    </source>
</reference>